<evidence type="ECO:0000256" key="1">
    <source>
        <dbReference type="SAM" id="MobiDB-lite"/>
    </source>
</evidence>
<reference evidence="2" key="1">
    <citation type="submission" date="2018-07" db="EMBL/GenBank/DDBJ databases">
        <authorList>
            <consortium name="Genoscope - CEA"/>
            <person name="William W."/>
        </authorList>
    </citation>
    <scope>NUCLEOTIDE SEQUENCE</scope>
    <source>
        <strain evidence="2">IK1</strain>
    </source>
</reference>
<proteinExistence type="predicted"/>
<feature type="region of interest" description="Disordered" evidence="1">
    <location>
        <begin position="97"/>
        <end position="130"/>
    </location>
</feature>
<dbReference type="AlphaFoldDB" id="A0A653ADE4"/>
<sequence>MQSASFHPSFWDQVLPSIRRLRHLASFHPEMVFLANLGVNLHVCLCGDLQVASAQMIDFLDIGQKSSFPDWKLSPTAKSFPDGHLVSFFLNTRFTSEQEKTQDLPSTASTGQKPAFTPHPIPRSRPSPARRSWRVLLRSWRALRAKRNRGPSGNGNENLASCWEKSLARTLRSKDFSCSYLLICDQIVTNFFGNATQKGQKQRKCHTRKGFKLKA</sequence>
<evidence type="ECO:0000313" key="2">
    <source>
        <dbReference type="EMBL" id="VBB46081.1"/>
    </source>
</evidence>
<gene>
    <name evidence="2" type="ORF">TRIP_B40017</name>
</gene>
<dbReference type="EMBL" id="UPXX01000031">
    <property type="protein sequence ID" value="VBB46081.1"/>
    <property type="molecule type" value="Genomic_DNA"/>
</dbReference>
<protein>
    <submittedName>
        <fullName evidence="2">Uncharacterized protein</fullName>
    </submittedName>
</protein>
<accession>A0A653ADE4</accession>
<name>A0A653ADE4_UNCDX</name>
<organism evidence="2">
    <name type="scientific">Uncultured Desulfatiglans sp</name>
    <dbReference type="NCBI Taxonomy" id="1748965"/>
    <lineage>
        <taxon>Bacteria</taxon>
        <taxon>Pseudomonadati</taxon>
        <taxon>Thermodesulfobacteriota</taxon>
        <taxon>Desulfobacteria</taxon>
        <taxon>Desulfatiglandales</taxon>
        <taxon>Desulfatiglandaceae</taxon>
        <taxon>Desulfatiglans</taxon>
        <taxon>environmental samples</taxon>
    </lineage>
</organism>
<feature type="compositionally biased region" description="Polar residues" evidence="1">
    <location>
        <begin position="103"/>
        <end position="112"/>
    </location>
</feature>